<name>A0A2Z2KHG3_9BACL</name>
<accession>A0A2Z2KHG3</accession>
<dbReference type="SMART" id="SM00342">
    <property type="entry name" value="HTH_ARAC"/>
    <property type="match status" value="1"/>
</dbReference>
<keyword evidence="3" id="KW-0804">Transcription</keyword>
<dbReference type="InterPro" id="IPR018062">
    <property type="entry name" value="HTH_AraC-typ_CS"/>
</dbReference>
<dbReference type="SMART" id="SM00448">
    <property type="entry name" value="REC"/>
    <property type="match status" value="1"/>
</dbReference>
<dbReference type="PROSITE" id="PS01124">
    <property type="entry name" value="HTH_ARAC_FAMILY_2"/>
    <property type="match status" value="1"/>
</dbReference>
<feature type="domain" description="HTH araC/xylS-type" evidence="5">
    <location>
        <begin position="405"/>
        <end position="503"/>
    </location>
</feature>
<dbReference type="Gene3D" id="1.10.10.60">
    <property type="entry name" value="Homeodomain-like"/>
    <property type="match status" value="2"/>
</dbReference>
<dbReference type="Pfam" id="PF00072">
    <property type="entry name" value="Response_reg"/>
    <property type="match status" value="1"/>
</dbReference>
<dbReference type="Gene3D" id="3.40.50.2300">
    <property type="match status" value="1"/>
</dbReference>
<dbReference type="GO" id="GO:0043565">
    <property type="term" value="F:sequence-specific DNA binding"/>
    <property type="evidence" value="ECO:0007669"/>
    <property type="project" value="InterPro"/>
</dbReference>
<keyword evidence="8" id="KW-1185">Reference proteome</keyword>
<evidence type="ECO:0000256" key="2">
    <source>
        <dbReference type="ARBA" id="ARBA00023125"/>
    </source>
</evidence>
<dbReference type="PROSITE" id="PS00041">
    <property type="entry name" value="HTH_ARAC_FAMILY_1"/>
    <property type="match status" value="1"/>
</dbReference>
<protein>
    <recommendedName>
        <fullName evidence="9">DNA-binding response regulator</fullName>
    </recommendedName>
</protein>
<dbReference type="SUPFAM" id="SSF52172">
    <property type="entry name" value="CheY-like"/>
    <property type="match status" value="1"/>
</dbReference>
<reference evidence="7 8" key="1">
    <citation type="submission" date="2017-06" db="EMBL/GenBank/DDBJ databases">
        <title>Complete genome sequence of Paenibacillus donghaensis KCTC 13049T isolated from East Sea sediment, South Korea.</title>
        <authorList>
            <person name="Jung B.K."/>
            <person name="Hong S.-J."/>
            <person name="Shin J.-H."/>
        </authorList>
    </citation>
    <scope>NUCLEOTIDE SEQUENCE [LARGE SCALE GENOMIC DNA]</scope>
    <source>
        <strain evidence="7 8">KCTC 13049</strain>
    </source>
</reference>
<keyword evidence="4" id="KW-0597">Phosphoprotein</keyword>
<evidence type="ECO:0000256" key="1">
    <source>
        <dbReference type="ARBA" id="ARBA00023015"/>
    </source>
</evidence>
<dbReference type="RefSeq" id="WP_087917513.1">
    <property type="nucleotide sequence ID" value="NZ_CP021780.1"/>
</dbReference>
<dbReference type="GO" id="GO:0000160">
    <property type="term" value="P:phosphorelay signal transduction system"/>
    <property type="evidence" value="ECO:0007669"/>
    <property type="project" value="InterPro"/>
</dbReference>
<dbReference type="CDD" id="cd17536">
    <property type="entry name" value="REC_YesN-like"/>
    <property type="match status" value="1"/>
</dbReference>
<dbReference type="AlphaFoldDB" id="A0A2Z2KHG3"/>
<evidence type="ECO:0000256" key="3">
    <source>
        <dbReference type="ARBA" id="ARBA00023163"/>
    </source>
</evidence>
<dbReference type="Pfam" id="PF12833">
    <property type="entry name" value="HTH_18"/>
    <property type="match status" value="1"/>
</dbReference>
<dbReference type="InterPro" id="IPR011006">
    <property type="entry name" value="CheY-like_superfamily"/>
</dbReference>
<sequence>MLSILVVDDQREEREGIEFLIHELGFPLHVETAENGRKALDYLEQKSVDILFTDVRMPLMDGLQLSKKALSLQSQLKVILFSGFAEFEYAKTAISLGVSEYLLKPINVEAFQNSMQKVIDQLTEQKQENVASQIKQGFVKKHVLFNLVNGLGMPSPMKDVSFGLPNHYHGMVLMEFEKNFFENVEPDFEEFILSLLEGQIDYLNLNDCQSLLLFSQLQSWSFYSVHELGMHIRDSILKKYKVNCYLAINDEITMLPDLSTALIQLDQLMEYRFFSPDYFVFDVKKDFYFSDDRLPELSDNDLVNKIRSDLMDRDFFSLRANTDLLYQKYAKQPQFSQLYVKYMFSSLYQEIMTYSAPITEIELSREIEKLYKSEELKEIKEIIFEGIARLEQEYSRSEFLNRDIASVKQYIEDHYGEDLSLDLLAAKVHLSPHYLSSIFKKNTGYGLNKYIKNVRMKIAKELLMQTHLKVSDICYKVGFQNVSYFCQNFRDFFGQTPEKFRQLNQK</sequence>
<keyword evidence="2" id="KW-0238">DNA-binding</keyword>
<evidence type="ECO:0000259" key="5">
    <source>
        <dbReference type="PROSITE" id="PS01124"/>
    </source>
</evidence>
<dbReference type="KEGG" id="pdh:B9T62_23635"/>
<dbReference type="InterPro" id="IPR020449">
    <property type="entry name" value="Tscrpt_reg_AraC-type_HTH"/>
</dbReference>
<evidence type="ECO:0000259" key="6">
    <source>
        <dbReference type="PROSITE" id="PS50110"/>
    </source>
</evidence>
<feature type="domain" description="Response regulatory" evidence="6">
    <location>
        <begin position="3"/>
        <end position="119"/>
    </location>
</feature>
<keyword evidence="1" id="KW-0805">Transcription regulation</keyword>
<dbReference type="Proteomes" id="UP000249890">
    <property type="component" value="Chromosome"/>
</dbReference>
<dbReference type="OrthoDB" id="9794370at2"/>
<dbReference type="SUPFAM" id="SSF46689">
    <property type="entry name" value="Homeodomain-like"/>
    <property type="match status" value="2"/>
</dbReference>
<evidence type="ECO:0008006" key="9">
    <source>
        <dbReference type="Google" id="ProtNLM"/>
    </source>
</evidence>
<feature type="modified residue" description="4-aspartylphosphate" evidence="4">
    <location>
        <position position="54"/>
    </location>
</feature>
<evidence type="ECO:0000256" key="4">
    <source>
        <dbReference type="PROSITE-ProRule" id="PRU00169"/>
    </source>
</evidence>
<proteinExistence type="predicted"/>
<organism evidence="7 8">
    <name type="scientific">Paenibacillus donghaensis</name>
    <dbReference type="NCBI Taxonomy" id="414771"/>
    <lineage>
        <taxon>Bacteria</taxon>
        <taxon>Bacillati</taxon>
        <taxon>Bacillota</taxon>
        <taxon>Bacilli</taxon>
        <taxon>Bacillales</taxon>
        <taxon>Paenibacillaceae</taxon>
        <taxon>Paenibacillus</taxon>
    </lineage>
</organism>
<gene>
    <name evidence="7" type="ORF">B9T62_23635</name>
</gene>
<evidence type="ECO:0000313" key="7">
    <source>
        <dbReference type="EMBL" id="ASA23525.1"/>
    </source>
</evidence>
<dbReference type="PANTHER" id="PTHR43280:SF2">
    <property type="entry name" value="HTH-TYPE TRANSCRIPTIONAL REGULATOR EXSA"/>
    <property type="match status" value="1"/>
</dbReference>
<dbReference type="InterPro" id="IPR018060">
    <property type="entry name" value="HTH_AraC"/>
</dbReference>
<dbReference type="PROSITE" id="PS50110">
    <property type="entry name" value="RESPONSE_REGULATORY"/>
    <property type="match status" value="1"/>
</dbReference>
<dbReference type="PANTHER" id="PTHR43280">
    <property type="entry name" value="ARAC-FAMILY TRANSCRIPTIONAL REGULATOR"/>
    <property type="match status" value="1"/>
</dbReference>
<dbReference type="EMBL" id="CP021780">
    <property type="protein sequence ID" value="ASA23525.1"/>
    <property type="molecule type" value="Genomic_DNA"/>
</dbReference>
<dbReference type="InterPro" id="IPR009057">
    <property type="entry name" value="Homeodomain-like_sf"/>
</dbReference>
<dbReference type="InterPro" id="IPR001789">
    <property type="entry name" value="Sig_transdc_resp-reg_receiver"/>
</dbReference>
<evidence type="ECO:0000313" key="8">
    <source>
        <dbReference type="Proteomes" id="UP000249890"/>
    </source>
</evidence>
<dbReference type="GO" id="GO:0003700">
    <property type="term" value="F:DNA-binding transcription factor activity"/>
    <property type="evidence" value="ECO:0007669"/>
    <property type="project" value="InterPro"/>
</dbReference>
<dbReference type="PRINTS" id="PR00032">
    <property type="entry name" value="HTHARAC"/>
</dbReference>